<keyword evidence="1" id="KW-0378">Hydrolase</keyword>
<feature type="signal peptide" evidence="2">
    <location>
        <begin position="1"/>
        <end position="23"/>
    </location>
</feature>
<gene>
    <name evidence="3" type="ORF">AMORRO_LOCUS1713</name>
</gene>
<dbReference type="AlphaFoldDB" id="A0A9N8VZ66"/>
<dbReference type="PANTHER" id="PTHR31956">
    <property type="entry name" value="NON-SPECIFIC PHOSPHOLIPASE C4-RELATED"/>
    <property type="match status" value="1"/>
</dbReference>
<dbReference type="PANTHER" id="PTHR31956:SF8">
    <property type="entry name" value="ACID PHOSPHATASE PHOA (AFU_ORTHOLOGUE AFUA_1G03570)"/>
    <property type="match status" value="1"/>
</dbReference>
<dbReference type="GO" id="GO:0016788">
    <property type="term" value="F:hydrolase activity, acting on ester bonds"/>
    <property type="evidence" value="ECO:0007669"/>
    <property type="project" value="InterPro"/>
</dbReference>
<dbReference type="Pfam" id="PF04185">
    <property type="entry name" value="Phosphoesterase"/>
    <property type="match status" value="1"/>
</dbReference>
<proteinExistence type="predicted"/>
<sequence length="298" mass="33914">MRFYNLGILTVVFLANISYLVSASRDTPFVKGVYFDRIITVVLGSSSYDVSMQDSYLSSLAQEGISLTNFHAIWHPAQPNYFAMICASKGGVLTDFTVDVDGPSLPNLLEASGVSWKAYIENYPGNDFTGDNTKDELYYRKYNPFISMNEIRNNHTLVSKIVNADEFVEDIAKESLPQYVFYTPNTRNSGHLTDLSYASNYLRTKFIPLIKPVLTNSRTLLVITFDESTYFDHFNLKKYNQIYTVLIGPNVLTSYIHVDELRYNHYSILPTIQLNWNLTELGTGDDKKATPLSPYLFL</sequence>
<evidence type="ECO:0000256" key="2">
    <source>
        <dbReference type="SAM" id="SignalP"/>
    </source>
</evidence>
<organism evidence="3 4">
    <name type="scientific">Acaulospora morrowiae</name>
    <dbReference type="NCBI Taxonomy" id="94023"/>
    <lineage>
        <taxon>Eukaryota</taxon>
        <taxon>Fungi</taxon>
        <taxon>Fungi incertae sedis</taxon>
        <taxon>Mucoromycota</taxon>
        <taxon>Glomeromycotina</taxon>
        <taxon>Glomeromycetes</taxon>
        <taxon>Diversisporales</taxon>
        <taxon>Acaulosporaceae</taxon>
        <taxon>Acaulospora</taxon>
    </lineage>
</organism>
<evidence type="ECO:0000256" key="1">
    <source>
        <dbReference type="ARBA" id="ARBA00022801"/>
    </source>
</evidence>
<evidence type="ECO:0000313" key="4">
    <source>
        <dbReference type="Proteomes" id="UP000789342"/>
    </source>
</evidence>
<keyword evidence="4" id="KW-1185">Reference proteome</keyword>
<dbReference type="OrthoDB" id="5135119at2759"/>
<dbReference type="Gene3D" id="3.40.720.10">
    <property type="entry name" value="Alkaline Phosphatase, subunit A"/>
    <property type="match status" value="1"/>
</dbReference>
<comment type="caution">
    <text evidence="3">The sequence shown here is derived from an EMBL/GenBank/DDBJ whole genome shotgun (WGS) entry which is preliminary data.</text>
</comment>
<reference evidence="3" key="1">
    <citation type="submission" date="2021-06" db="EMBL/GenBank/DDBJ databases">
        <authorList>
            <person name="Kallberg Y."/>
            <person name="Tangrot J."/>
            <person name="Rosling A."/>
        </authorList>
    </citation>
    <scope>NUCLEOTIDE SEQUENCE</scope>
    <source>
        <strain evidence="3">CL551</strain>
    </source>
</reference>
<feature type="chain" id="PRO_5040461376" evidence="2">
    <location>
        <begin position="24"/>
        <end position="298"/>
    </location>
</feature>
<evidence type="ECO:0000313" key="3">
    <source>
        <dbReference type="EMBL" id="CAG8467802.1"/>
    </source>
</evidence>
<protein>
    <submittedName>
        <fullName evidence="3">18249_t:CDS:1</fullName>
    </submittedName>
</protein>
<keyword evidence="2" id="KW-0732">Signal</keyword>
<accession>A0A9N8VZ66</accession>
<dbReference type="InterPro" id="IPR007312">
    <property type="entry name" value="Phosphoesterase"/>
</dbReference>
<dbReference type="EMBL" id="CAJVPV010000651">
    <property type="protein sequence ID" value="CAG8467802.1"/>
    <property type="molecule type" value="Genomic_DNA"/>
</dbReference>
<dbReference type="Proteomes" id="UP000789342">
    <property type="component" value="Unassembled WGS sequence"/>
</dbReference>
<dbReference type="GO" id="GO:0009395">
    <property type="term" value="P:phospholipid catabolic process"/>
    <property type="evidence" value="ECO:0007669"/>
    <property type="project" value="TreeGrafter"/>
</dbReference>
<dbReference type="InterPro" id="IPR017850">
    <property type="entry name" value="Alkaline_phosphatase_core_sf"/>
</dbReference>
<name>A0A9N8VZ66_9GLOM</name>